<accession>A0A6J8AX54</accession>
<dbReference type="OrthoDB" id="445007at2759"/>
<evidence type="ECO:0000256" key="1">
    <source>
        <dbReference type="ARBA" id="ARBA00001962"/>
    </source>
</evidence>
<dbReference type="InterPro" id="IPR008775">
    <property type="entry name" value="Phytyl_CoA_dOase-like"/>
</dbReference>
<keyword evidence="4" id="KW-1185">Reference proteome</keyword>
<protein>
    <submittedName>
        <fullName evidence="3">Uncharacterized protein</fullName>
    </submittedName>
</protein>
<dbReference type="SUPFAM" id="SSF51197">
    <property type="entry name" value="Clavaminate synthase-like"/>
    <property type="match status" value="1"/>
</dbReference>
<reference evidence="3 4" key="1">
    <citation type="submission" date="2020-06" db="EMBL/GenBank/DDBJ databases">
        <authorList>
            <person name="Li R."/>
            <person name="Bekaert M."/>
        </authorList>
    </citation>
    <scope>NUCLEOTIDE SEQUENCE [LARGE SCALE GENOMIC DNA]</scope>
    <source>
        <strain evidence="4">wild</strain>
    </source>
</reference>
<organism evidence="3 4">
    <name type="scientific">Mytilus coruscus</name>
    <name type="common">Sea mussel</name>
    <dbReference type="NCBI Taxonomy" id="42192"/>
    <lineage>
        <taxon>Eukaryota</taxon>
        <taxon>Metazoa</taxon>
        <taxon>Spiralia</taxon>
        <taxon>Lophotrochozoa</taxon>
        <taxon>Mollusca</taxon>
        <taxon>Bivalvia</taxon>
        <taxon>Autobranchia</taxon>
        <taxon>Pteriomorphia</taxon>
        <taxon>Mytilida</taxon>
        <taxon>Mytiloidea</taxon>
        <taxon>Mytilidae</taxon>
        <taxon>Mytilinae</taxon>
        <taxon>Mytilus</taxon>
    </lineage>
</organism>
<dbReference type="PANTHER" id="PTHR20883">
    <property type="entry name" value="PHYTANOYL-COA DIOXYGENASE DOMAIN CONTAINING 1"/>
    <property type="match status" value="1"/>
</dbReference>
<gene>
    <name evidence="3" type="ORF">MCOR_12602</name>
</gene>
<dbReference type="AlphaFoldDB" id="A0A6J8AX54"/>
<sequence>MIKKHGYGIPDASGRMPRMVLWRAPGSDVTGMICRCEKVVTTSEKLLGGEVYHYSSKVMMKDPMVGGRQEWHQDYGYWYKNGLLYPDALSVFIPVDRCNKANGCLQILPGSHVCGRIEHGMVAGQTGADLERVKELEQKLPKHYVEMEAGDTYIPTCCKQYMCIYVKETHTYPHAADNPLLTINKEEIKLNDPNDSPNRRWAFIMAYNMASNDPVESLAAPFPRYTKLEKVPNSAILECTNETDFSGKDFLDPTEDKTVKADLSRPTNATKA</sequence>
<dbReference type="Pfam" id="PF05721">
    <property type="entry name" value="PhyH"/>
    <property type="match status" value="1"/>
</dbReference>
<dbReference type="EMBL" id="CACVKT020002154">
    <property type="protein sequence ID" value="CAC5375665.1"/>
    <property type="molecule type" value="Genomic_DNA"/>
</dbReference>
<feature type="region of interest" description="Disordered" evidence="2">
    <location>
        <begin position="246"/>
        <end position="272"/>
    </location>
</feature>
<evidence type="ECO:0000313" key="4">
    <source>
        <dbReference type="Proteomes" id="UP000507470"/>
    </source>
</evidence>
<evidence type="ECO:0000313" key="3">
    <source>
        <dbReference type="EMBL" id="CAC5375665.1"/>
    </source>
</evidence>
<dbReference type="Gene3D" id="2.60.120.620">
    <property type="entry name" value="q2cbj1_9rhob like domain"/>
    <property type="match status" value="1"/>
</dbReference>
<evidence type="ECO:0000256" key="2">
    <source>
        <dbReference type="SAM" id="MobiDB-lite"/>
    </source>
</evidence>
<feature type="compositionally biased region" description="Basic and acidic residues" evidence="2">
    <location>
        <begin position="246"/>
        <end position="263"/>
    </location>
</feature>
<dbReference type="PANTHER" id="PTHR20883:SF51">
    <property type="entry name" value="PHYTANOYL-COA HYDROXYLASE"/>
    <property type="match status" value="1"/>
</dbReference>
<comment type="cofactor">
    <cofactor evidence="1">
        <name>Fe cation</name>
        <dbReference type="ChEBI" id="CHEBI:24875"/>
    </cofactor>
</comment>
<dbReference type="Proteomes" id="UP000507470">
    <property type="component" value="Unassembled WGS sequence"/>
</dbReference>
<proteinExistence type="predicted"/>
<name>A0A6J8AX54_MYTCO</name>